<dbReference type="EMBL" id="WVUH01000275">
    <property type="protein sequence ID" value="MBO4209217.1"/>
    <property type="molecule type" value="Genomic_DNA"/>
</dbReference>
<organism evidence="1 2">
    <name type="scientific">Micromonospora echinofusca</name>
    <dbReference type="NCBI Taxonomy" id="47858"/>
    <lineage>
        <taxon>Bacteria</taxon>
        <taxon>Bacillati</taxon>
        <taxon>Actinomycetota</taxon>
        <taxon>Actinomycetes</taxon>
        <taxon>Micromonosporales</taxon>
        <taxon>Micromonosporaceae</taxon>
        <taxon>Micromonospora</taxon>
    </lineage>
</organism>
<sequence>MRASPHLVELGAGWGLWRWFCLRAAGFPFDLLDALADPELAELADRANAADSGPDGPAAAATGLGRPAATAAGGRVGDPAAVEAAYRDRFRRAGVDLGWALHRVAADPRVREAVAWQNPSALTSGFDTLLRRDPATVARTGRHRKTEVLVAGYLHRYCAKNDTIGFYGPLRWGRIDPEQTDPVRRTDDGTTGSRTLYLEGWAVAALGRALAPALRPWLVPRLLPLFGLVGDALRVPMGDPVPLGPVAAAVLRACRPGRTAREVVARVCADPAGPTRDPAAVWAALERLHAEHRIEWTLEAAPDDLRAAATLRAVVAGVDDPGVRAAALAAFDRLAGATATVEAARGDATKVVDALDTLGTIFTDLTGADPARSPGQLYAGRTLLFEECRQPDSISLGPAALDALRAPLALLLDSARWYTAAGAALYRRALRTVFDQLAARHPDRAVPLAELWLAARGLLVDDPSPVVRPLVRALQQRWERLLAVPAGTRRVWRASADLRAGFAAVFPAGPAGWATAVQHSPDLMIAARDLAAVRAGDVDWVLGELHPGYHTMRYASWVDCHPAPDELAAAMAADLPGGVVRLAPTGAQGGSATRFSPRLRSPGERRLVFAPDSVGHDPAHDLVVGACDVVNRSGRLVVRRRAAGTDGADSRAPGADGAEYDLVEVVADLVAQHLMPHFRLLAPAAHRPRVTIDRLVVSRESWTFTVGQVDFADDTDEARRFRRARAWKSRHGLPRHVFVRATGEAKPVHVDLAGLAAVDVLCRAVRRARRAAGDAARVTVVEMLPTPEQMWLTDPVGRRYSAELRFVAAPTTVAG</sequence>
<accession>A0ABS3VXE9</accession>
<name>A0ABS3VXE9_MICEH</name>
<keyword evidence="2" id="KW-1185">Reference proteome</keyword>
<dbReference type="RefSeq" id="WP_208816187.1">
    <property type="nucleotide sequence ID" value="NZ_WVUH01000275.1"/>
</dbReference>
<reference evidence="1 2" key="1">
    <citation type="submission" date="2019-12" db="EMBL/GenBank/DDBJ databases">
        <title>Whole genome sequencing of endophytic Actinobacterium Micromonospora sp. MPMI6T.</title>
        <authorList>
            <person name="Evv R."/>
            <person name="Podile A.R."/>
        </authorList>
    </citation>
    <scope>NUCLEOTIDE SEQUENCE [LARGE SCALE GENOMIC DNA]</scope>
    <source>
        <strain evidence="1 2">MPMI6</strain>
    </source>
</reference>
<protein>
    <recommendedName>
        <fullName evidence="3">Lantibiotic dehydratase, C terminus</fullName>
    </recommendedName>
</protein>
<dbReference type="Proteomes" id="UP000823521">
    <property type="component" value="Unassembled WGS sequence"/>
</dbReference>
<evidence type="ECO:0000313" key="2">
    <source>
        <dbReference type="Proteomes" id="UP000823521"/>
    </source>
</evidence>
<evidence type="ECO:0000313" key="1">
    <source>
        <dbReference type="EMBL" id="MBO4209217.1"/>
    </source>
</evidence>
<evidence type="ECO:0008006" key="3">
    <source>
        <dbReference type="Google" id="ProtNLM"/>
    </source>
</evidence>
<gene>
    <name evidence="1" type="ORF">GSF22_24945</name>
</gene>
<proteinExistence type="predicted"/>
<comment type="caution">
    <text evidence="1">The sequence shown here is derived from an EMBL/GenBank/DDBJ whole genome shotgun (WGS) entry which is preliminary data.</text>
</comment>